<evidence type="ECO:0000256" key="2">
    <source>
        <dbReference type="ARBA" id="ARBA00011233"/>
    </source>
</evidence>
<organism evidence="12 13">
    <name type="scientific">Neisseria animalis</name>
    <dbReference type="NCBI Taxonomy" id="492"/>
    <lineage>
        <taxon>Bacteria</taxon>
        <taxon>Pseudomonadati</taxon>
        <taxon>Pseudomonadota</taxon>
        <taxon>Betaproteobacteria</taxon>
        <taxon>Neisseriales</taxon>
        <taxon>Neisseriaceae</taxon>
        <taxon>Neisseria</taxon>
    </lineage>
</organism>
<proteinExistence type="predicted"/>
<dbReference type="PRINTS" id="PR00184">
    <property type="entry name" value="NEISSPPORIN"/>
</dbReference>
<keyword evidence="5" id="KW-0812">Transmembrane</keyword>
<evidence type="ECO:0000256" key="11">
    <source>
        <dbReference type="SAM" id="SignalP"/>
    </source>
</evidence>
<dbReference type="GO" id="GO:0009279">
    <property type="term" value="C:cell outer membrane"/>
    <property type="evidence" value="ECO:0007669"/>
    <property type="project" value="UniProtKB-SubCell"/>
</dbReference>
<dbReference type="InterPro" id="IPR050298">
    <property type="entry name" value="Gram-neg_bact_OMP"/>
</dbReference>
<accession>A0A5P3MT33</accession>
<dbReference type="GO" id="GO:0046930">
    <property type="term" value="C:pore complex"/>
    <property type="evidence" value="ECO:0007669"/>
    <property type="project" value="UniProtKB-KW"/>
</dbReference>
<dbReference type="RefSeq" id="WP_123796012.1">
    <property type="nucleotide sequence ID" value="NZ_CP031699.1"/>
</dbReference>
<gene>
    <name evidence="12" type="ORF">D0T90_10050</name>
</gene>
<dbReference type="Gene3D" id="2.40.160.10">
    <property type="entry name" value="Porin"/>
    <property type="match status" value="1"/>
</dbReference>
<keyword evidence="9" id="KW-0472">Membrane</keyword>
<keyword evidence="10" id="KW-0998">Cell outer membrane</keyword>
<evidence type="ECO:0000256" key="10">
    <source>
        <dbReference type="ARBA" id="ARBA00023237"/>
    </source>
</evidence>
<evidence type="ECO:0000256" key="6">
    <source>
        <dbReference type="ARBA" id="ARBA00022729"/>
    </source>
</evidence>
<keyword evidence="6 11" id="KW-0732">Signal</keyword>
<dbReference type="CDD" id="cd00342">
    <property type="entry name" value="gram_neg_porins"/>
    <property type="match status" value="1"/>
</dbReference>
<feature type="chain" id="PRO_5031393330" evidence="11">
    <location>
        <begin position="20"/>
        <end position="372"/>
    </location>
</feature>
<name>A0A5P3MT33_NEIAN</name>
<protein>
    <submittedName>
        <fullName evidence="12">Porin</fullName>
    </submittedName>
</protein>
<dbReference type="EMBL" id="CP031699">
    <property type="protein sequence ID" value="QEY24763.1"/>
    <property type="molecule type" value="Genomic_DNA"/>
</dbReference>
<dbReference type="InterPro" id="IPR002299">
    <property type="entry name" value="Porin_Neis"/>
</dbReference>
<comment type="subunit">
    <text evidence="2">Homotrimer.</text>
</comment>
<evidence type="ECO:0000256" key="8">
    <source>
        <dbReference type="ARBA" id="ARBA00023114"/>
    </source>
</evidence>
<evidence type="ECO:0000256" key="7">
    <source>
        <dbReference type="ARBA" id="ARBA00023065"/>
    </source>
</evidence>
<evidence type="ECO:0000313" key="12">
    <source>
        <dbReference type="EMBL" id="QEY24763.1"/>
    </source>
</evidence>
<dbReference type="Pfam" id="PF00267">
    <property type="entry name" value="Porin_1"/>
    <property type="match status" value="1"/>
</dbReference>
<dbReference type="InterPro" id="IPR033900">
    <property type="entry name" value="Gram_neg_porin_domain"/>
</dbReference>
<dbReference type="OrthoDB" id="5289162at2"/>
<dbReference type="SUPFAM" id="SSF56935">
    <property type="entry name" value="Porins"/>
    <property type="match status" value="1"/>
</dbReference>
<evidence type="ECO:0000256" key="5">
    <source>
        <dbReference type="ARBA" id="ARBA00022692"/>
    </source>
</evidence>
<dbReference type="AlphaFoldDB" id="A0A5P3MT33"/>
<dbReference type="PRINTS" id="PR00182">
    <property type="entry name" value="ECOLNEIPORIN"/>
</dbReference>
<comment type="subcellular location">
    <subcellularLocation>
        <location evidence="1">Cell outer membrane</location>
        <topology evidence="1">Multi-pass membrane protein</topology>
    </subcellularLocation>
</comment>
<dbReference type="InterPro" id="IPR001702">
    <property type="entry name" value="Porin_Gram-ve"/>
</dbReference>
<keyword evidence="7" id="KW-0406">Ion transport</keyword>
<dbReference type="GO" id="GO:0015288">
    <property type="term" value="F:porin activity"/>
    <property type="evidence" value="ECO:0007669"/>
    <property type="project" value="UniProtKB-KW"/>
</dbReference>
<dbReference type="Proteomes" id="UP000325536">
    <property type="component" value="Chromosome"/>
</dbReference>
<dbReference type="KEGG" id="naq:D0T90_10050"/>
<sequence>MKKTIIAMALACLPLAAAADTTLYGQIKSSISASQVKIKSTDGMAKSAAATRINDNTSRIGVKGSETLGGDTKLIWQLEQRVSVLGDRQGWGTRDSFIGLQGKFGTLRAGNLNNILHEMDGFNPWMGTPSAAELGLSAYRGGSRSISVRYESPKFAGIHADLQYAPRDNQNPTDRYTHEKAGRDQYTAGLTYTRPNHYAKLAYTLRKNRVGSEDGQVARLETAYHADKVFLGLGLSYSRANENANTYLGYFTDGFNRYNHHDITADSRKNEAVESFDAALTAGYNSGNFRPRISYAHGRAAKGMHSGKTLVDKFDQLIVGGDYRLSKRTSLRGQLAYLRVGGNTLLYTDAANRTHKGKIEQTAASLGLHHRF</sequence>
<dbReference type="GO" id="GO:0034220">
    <property type="term" value="P:monoatomic ion transmembrane transport"/>
    <property type="evidence" value="ECO:0007669"/>
    <property type="project" value="InterPro"/>
</dbReference>
<dbReference type="PANTHER" id="PTHR34501">
    <property type="entry name" value="PROTEIN YDDL-RELATED"/>
    <property type="match status" value="1"/>
</dbReference>
<reference evidence="12 13" key="1">
    <citation type="submission" date="2018-08" db="EMBL/GenBank/DDBJ databases">
        <title>Neisseria animalis ATCC 49930 complete genome.</title>
        <authorList>
            <person name="Veseli I.A."/>
            <person name="Mascarenhas dos Santos A.C."/>
            <person name="Buttler R."/>
            <person name="Pombert J.-F."/>
        </authorList>
    </citation>
    <scope>NUCLEOTIDE SEQUENCE [LARGE SCALE GENOMIC DNA]</scope>
    <source>
        <strain evidence="12 13">ATCC 49930</strain>
    </source>
</reference>
<evidence type="ECO:0000256" key="9">
    <source>
        <dbReference type="ARBA" id="ARBA00023136"/>
    </source>
</evidence>
<keyword evidence="3" id="KW-0813">Transport</keyword>
<evidence type="ECO:0000313" key="13">
    <source>
        <dbReference type="Proteomes" id="UP000325536"/>
    </source>
</evidence>
<dbReference type="PANTHER" id="PTHR34501:SF9">
    <property type="entry name" value="MAJOR OUTER MEMBRANE PROTEIN P.IA"/>
    <property type="match status" value="1"/>
</dbReference>
<keyword evidence="4" id="KW-1134">Transmembrane beta strand</keyword>
<feature type="signal peptide" evidence="11">
    <location>
        <begin position="1"/>
        <end position="19"/>
    </location>
</feature>
<keyword evidence="8" id="KW-0626">Porin</keyword>
<evidence type="ECO:0000256" key="4">
    <source>
        <dbReference type="ARBA" id="ARBA00022452"/>
    </source>
</evidence>
<dbReference type="InterPro" id="IPR023614">
    <property type="entry name" value="Porin_dom_sf"/>
</dbReference>
<evidence type="ECO:0000256" key="1">
    <source>
        <dbReference type="ARBA" id="ARBA00004571"/>
    </source>
</evidence>
<evidence type="ECO:0000256" key="3">
    <source>
        <dbReference type="ARBA" id="ARBA00022448"/>
    </source>
</evidence>
<keyword evidence="13" id="KW-1185">Reference proteome</keyword>